<dbReference type="AlphaFoldDB" id="A0ABD1M856"/>
<organism evidence="5 6">
    <name type="scientific">Flemingia macrophylla</name>
    <dbReference type="NCBI Taxonomy" id="520843"/>
    <lineage>
        <taxon>Eukaryota</taxon>
        <taxon>Viridiplantae</taxon>
        <taxon>Streptophyta</taxon>
        <taxon>Embryophyta</taxon>
        <taxon>Tracheophyta</taxon>
        <taxon>Spermatophyta</taxon>
        <taxon>Magnoliopsida</taxon>
        <taxon>eudicotyledons</taxon>
        <taxon>Gunneridae</taxon>
        <taxon>Pentapetalae</taxon>
        <taxon>rosids</taxon>
        <taxon>fabids</taxon>
        <taxon>Fabales</taxon>
        <taxon>Fabaceae</taxon>
        <taxon>Papilionoideae</taxon>
        <taxon>50 kb inversion clade</taxon>
        <taxon>NPAAA clade</taxon>
        <taxon>indigoferoid/millettioid clade</taxon>
        <taxon>Phaseoleae</taxon>
        <taxon>Flemingia</taxon>
    </lineage>
</organism>
<reference evidence="5 6" key="1">
    <citation type="submission" date="2024-08" db="EMBL/GenBank/DDBJ databases">
        <title>Insights into the chromosomal genome structure of Flemingia macrophylla.</title>
        <authorList>
            <person name="Ding Y."/>
            <person name="Zhao Y."/>
            <person name="Bi W."/>
            <person name="Wu M."/>
            <person name="Zhao G."/>
            <person name="Gong Y."/>
            <person name="Li W."/>
            <person name="Zhang P."/>
        </authorList>
    </citation>
    <scope>NUCLEOTIDE SEQUENCE [LARGE SCALE GENOMIC DNA]</scope>
    <source>
        <strain evidence="5">DYQJB</strain>
        <tissue evidence="5">Leaf</tissue>
    </source>
</reference>
<protein>
    <recommendedName>
        <fullName evidence="4">Carboxypeptidase</fullName>
        <ecNumber evidence="4">3.4.16.-</ecNumber>
    </recommendedName>
</protein>
<comment type="similarity">
    <text evidence="2 4">Belongs to the peptidase S10 family.</text>
</comment>
<proteinExistence type="inferred from homology"/>
<sequence>MQMEKLRVLLATLVFLVILFHEGKVNALRTKDGSEEWGYVQVRPKAHMFWWLYRSPYRVDNPSKPWPIILWLQGGPGSSGVGFGNFREIGPLDANLKPRNFTWLKKADLLFVDNPVGTGYSFVDDSRLLVKTDEEAATDLTTLLTKLFSNDLRLQKSPLFIVAESYGGKFAVTLGLSVMKAIQKGKLKLKLGGVVLGDSWISPEDFVFSWGPLLKDLSRLDDKGLQISNSIAKRIKRQLQAGQFVNATNSWTELEYVININSNSVDFYNFLLDSGSDSATISAMNRKLFKEISMRRYSKHLTSTRYSPGENGDLHTLLNGVIKKKLKIVPEKIRWFEQSDNVFTNLEGDFMKPRIAEVDKLLSLGVNVTVYSGQVDLICATRGTEVWLKKLKWAGLPNFTGKNRTPIFCGSDRKTKGFFKSYKNLNFYWILGAGHFVPMDQPCTALKMVAAITQSPAV</sequence>
<dbReference type="PANTHER" id="PTHR11802:SF320">
    <property type="entry name" value="CARBOXYPEPTIDASE"/>
    <property type="match status" value="1"/>
</dbReference>
<dbReference type="InterPro" id="IPR001563">
    <property type="entry name" value="Peptidase_S10"/>
</dbReference>
<feature type="signal peptide" evidence="4">
    <location>
        <begin position="1"/>
        <end position="27"/>
    </location>
</feature>
<keyword evidence="6" id="KW-1185">Reference proteome</keyword>
<gene>
    <name evidence="5" type="ORF">Fmac_019561</name>
</gene>
<dbReference type="Pfam" id="PF00450">
    <property type="entry name" value="Peptidase_S10"/>
    <property type="match status" value="1"/>
</dbReference>
<dbReference type="FunFam" id="3.40.50.1820:FF:000123">
    <property type="entry name" value="Carboxypeptidase"/>
    <property type="match status" value="1"/>
</dbReference>
<dbReference type="PRINTS" id="PR00724">
    <property type="entry name" value="CRBOXYPTASEC"/>
</dbReference>
<dbReference type="GO" id="GO:0006508">
    <property type="term" value="P:proteolysis"/>
    <property type="evidence" value="ECO:0007669"/>
    <property type="project" value="UniProtKB-KW"/>
</dbReference>
<keyword evidence="3" id="KW-0964">Secreted</keyword>
<keyword evidence="4" id="KW-0121">Carboxypeptidase</keyword>
<dbReference type="SUPFAM" id="SSF53474">
    <property type="entry name" value="alpha/beta-Hydrolases"/>
    <property type="match status" value="1"/>
</dbReference>
<evidence type="ECO:0000256" key="1">
    <source>
        <dbReference type="ARBA" id="ARBA00004613"/>
    </source>
</evidence>
<evidence type="ECO:0000256" key="2">
    <source>
        <dbReference type="ARBA" id="ARBA00009431"/>
    </source>
</evidence>
<evidence type="ECO:0000313" key="5">
    <source>
        <dbReference type="EMBL" id="KAL2331980.1"/>
    </source>
</evidence>
<evidence type="ECO:0000256" key="4">
    <source>
        <dbReference type="RuleBase" id="RU361156"/>
    </source>
</evidence>
<accession>A0ABD1M856</accession>
<comment type="subcellular location">
    <subcellularLocation>
        <location evidence="1">Secreted</location>
    </subcellularLocation>
</comment>
<keyword evidence="4" id="KW-0732">Signal</keyword>
<evidence type="ECO:0000256" key="3">
    <source>
        <dbReference type="ARBA" id="ARBA00022525"/>
    </source>
</evidence>
<dbReference type="InterPro" id="IPR018202">
    <property type="entry name" value="Ser_caboxypep_ser_AS"/>
</dbReference>
<comment type="caution">
    <text evidence="5">The sequence shown here is derived from an EMBL/GenBank/DDBJ whole genome shotgun (WGS) entry which is preliminary data.</text>
</comment>
<dbReference type="Proteomes" id="UP001603857">
    <property type="component" value="Unassembled WGS sequence"/>
</dbReference>
<dbReference type="Gene3D" id="3.40.50.1820">
    <property type="entry name" value="alpha/beta hydrolase"/>
    <property type="match status" value="1"/>
</dbReference>
<evidence type="ECO:0000313" key="6">
    <source>
        <dbReference type="Proteomes" id="UP001603857"/>
    </source>
</evidence>
<dbReference type="GO" id="GO:0004185">
    <property type="term" value="F:serine-type carboxypeptidase activity"/>
    <property type="evidence" value="ECO:0007669"/>
    <property type="project" value="UniProtKB-UniRule"/>
</dbReference>
<keyword evidence="4" id="KW-0378">Hydrolase</keyword>
<dbReference type="GO" id="GO:0005576">
    <property type="term" value="C:extracellular region"/>
    <property type="evidence" value="ECO:0007669"/>
    <property type="project" value="UniProtKB-SubCell"/>
</dbReference>
<dbReference type="EC" id="3.4.16.-" evidence="4"/>
<dbReference type="InterPro" id="IPR029058">
    <property type="entry name" value="AB_hydrolase_fold"/>
</dbReference>
<feature type="chain" id="PRO_5044529424" description="Carboxypeptidase" evidence="4">
    <location>
        <begin position="28"/>
        <end position="458"/>
    </location>
</feature>
<dbReference type="PROSITE" id="PS00131">
    <property type="entry name" value="CARBOXYPEPT_SER_SER"/>
    <property type="match status" value="1"/>
</dbReference>
<dbReference type="PANTHER" id="PTHR11802">
    <property type="entry name" value="SERINE PROTEASE FAMILY S10 SERINE CARBOXYPEPTIDASE"/>
    <property type="match status" value="1"/>
</dbReference>
<keyword evidence="4" id="KW-0645">Protease</keyword>
<name>A0ABD1M856_9FABA</name>
<dbReference type="EMBL" id="JBGMDY010000006">
    <property type="protein sequence ID" value="KAL2331980.1"/>
    <property type="molecule type" value="Genomic_DNA"/>
</dbReference>